<dbReference type="AlphaFoldDB" id="A0A1R2BRM7"/>
<dbReference type="Pfam" id="PF05964">
    <property type="entry name" value="FYRN"/>
    <property type="match status" value="1"/>
</dbReference>
<dbReference type="InterPro" id="IPR003889">
    <property type="entry name" value="FYrich_C"/>
</dbReference>
<keyword evidence="5" id="KW-1185">Reference proteome</keyword>
<dbReference type="EMBL" id="MPUH01000470">
    <property type="protein sequence ID" value="OMJ79463.1"/>
    <property type="molecule type" value="Genomic_DNA"/>
</dbReference>
<gene>
    <name evidence="4" type="ORF">SteCoe_20519</name>
</gene>
<dbReference type="Proteomes" id="UP000187209">
    <property type="component" value="Unassembled WGS sequence"/>
</dbReference>
<evidence type="ECO:0000313" key="4">
    <source>
        <dbReference type="EMBL" id="OMJ79463.1"/>
    </source>
</evidence>
<dbReference type="PROSITE" id="PS51542">
    <property type="entry name" value="FYRN"/>
    <property type="match status" value="1"/>
</dbReference>
<comment type="subcellular location">
    <subcellularLocation>
        <location evidence="1">Nucleus</location>
    </subcellularLocation>
</comment>
<feature type="domain" description="FHA" evidence="3">
    <location>
        <begin position="22"/>
        <end position="74"/>
    </location>
</feature>
<dbReference type="Pfam" id="PF05965">
    <property type="entry name" value="FYRC"/>
    <property type="match status" value="1"/>
</dbReference>
<name>A0A1R2BRM7_9CILI</name>
<organism evidence="4 5">
    <name type="scientific">Stentor coeruleus</name>
    <dbReference type="NCBI Taxonomy" id="5963"/>
    <lineage>
        <taxon>Eukaryota</taxon>
        <taxon>Sar</taxon>
        <taxon>Alveolata</taxon>
        <taxon>Ciliophora</taxon>
        <taxon>Postciliodesmatophora</taxon>
        <taxon>Heterotrichea</taxon>
        <taxon>Heterotrichida</taxon>
        <taxon>Stentoridae</taxon>
        <taxon>Stentor</taxon>
    </lineage>
</organism>
<dbReference type="PANTHER" id="PTHR22715:SF0">
    <property type="entry name" value="TRANSFORMING GROWTH FACTOR BETA REGULATOR 1"/>
    <property type="match status" value="1"/>
</dbReference>
<dbReference type="Pfam" id="PF00498">
    <property type="entry name" value="FHA"/>
    <property type="match status" value="1"/>
</dbReference>
<dbReference type="SUPFAM" id="SSF49879">
    <property type="entry name" value="SMAD/FHA domain"/>
    <property type="match status" value="1"/>
</dbReference>
<evidence type="ECO:0000256" key="2">
    <source>
        <dbReference type="ARBA" id="ARBA00023242"/>
    </source>
</evidence>
<protein>
    <recommendedName>
        <fullName evidence="3">FHA domain-containing protein</fullName>
    </recommendedName>
</protein>
<comment type="caution">
    <text evidence="4">The sequence shown here is derived from an EMBL/GenBank/DDBJ whole genome shotgun (WGS) entry which is preliminary data.</text>
</comment>
<evidence type="ECO:0000313" key="5">
    <source>
        <dbReference type="Proteomes" id="UP000187209"/>
    </source>
</evidence>
<dbReference type="InterPro" id="IPR000253">
    <property type="entry name" value="FHA_dom"/>
</dbReference>
<dbReference type="OrthoDB" id="285793at2759"/>
<sequence>MAYAKLQILNGKDCYVTCLPFSIGSSEDSNLTLSCKKVNPIHCIISYSSNQFQLKALGNTIVVNSGVISSDDPAMILKDFMCFVIQCDFHNSHVFYFILPVFTFPVLDPPGLAPIPDTEDTIPIDSFPSKQADSSILKKWSMNDRENLKKWLLTYGYGRWKKLQEVMSEADSIQKPFPEIRSFASSLVRTIAENLPMEKHELKKTLLNMIEETEEDFYVPPKIKDWGIMARQRAVPWGKRIYMLHRIRFLIKKFKDKYRSTQLKWGNLLNFMSSANFYGQRPSAWWTRRHDIDLIRGTHKHGYANYTNMRNDPTLSFSAIDTDSSFKEFPSADTITRRLKKLMLSIDRIEDFEFDKEQQLFEPTDWTTNEKKNLLKLITDFGVPLNLEGKNDWSQLKEKYDSILTNDKPINSFERMVQHLRMLAQHTLNPEEGETDVKDADGYRMSIEDAENLQNSLNKLQFIRKHILKNGSEFFNSELQELDLFTKKNSESDEPWAKDSWKCDIHDRGLLNAVADNGLTFLSQISNNIQYSFINVDISGEQALSRVHQLCEFFRNISNMQKNTKKTDSKKKKAPEELSYDENGQIKQNSVIKKIKTSKFTVPKDSDGSIIYPIVINNSLTILNLGFIDLTRPNYQSGRNIFPIGFKSIREHSSIFHAKERIEYLCEILDGGPKPLFRVTPMQDRVTLDEHAIVRDSCTGCWIVICNKVNELQKSRRSKVTVSGTDRFGLWDTNVVKLIHELPGAEYLSKA</sequence>
<reference evidence="4 5" key="1">
    <citation type="submission" date="2016-11" db="EMBL/GenBank/DDBJ databases">
        <title>The macronuclear genome of Stentor coeruleus: a giant cell with tiny introns.</title>
        <authorList>
            <person name="Slabodnick M."/>
            <person name="Ruby J.G."/>
            <person name="Reiff S.B."/>
            <person name="Swart E.C."/>
            <person name="Gosai S."/>
            <person name="Prabakaran S."/>
            <person name="Witkowska E."/>
            <person name="Larue G.E."/>
            <person name="Fisher S."/>
            <person name="Freeman R.M."/>
            <person name="Gunawardena J."/>
            <person name="Chu W."/>
            <person name="Stover N.A."/>
            <person name="Gregory B.D."/>
            <person name="Nowacki M."/>
            <person name="Derisi J."/>
            <person name="Roy S.W."/>
            <person name="Marshall W.F."/>
            <person name="Sood P."/>
        </authorList>
    </citation>
    <scope>NUCLEOTIDE SEQUENCE [LARGE SCALE GENOMIC DNA]</scope>
    <source>
        <strain evidence="4">WM001</strain>
    </source>
</reference>
<keyword evidence="2" id="KW-0539">Nucleus</keyword>
<dbReference type="GO" id="GO:0005634">
    <property type="term" value="C:nucleus"/>
    <property type="evidence" value="ECO:0007669"/>
    <property type="project" value="UniProtKB-SubCell"/>
</dbReference>
<dbReference type="InterPro" id="IPR008984">
    <property type="entry name" value="SMAD_FHA_dom_sf"/>
</dbReference>
<evidence type="ECO:0000259" key="3">
    <source>
        <dbReference type="Pfam" id="PF00498"/>
    </source>
</evidence>
<proteinExistence type="predicted"/>
<dbReference type="GO" id="GO:0051726">
    <property type="term" value="P:regulation of cell cycle"/>
    <property type="evidence" value="ECO:0007669"/>
    <property type="project" value="TreeGrafter"/>
</dbReference>
<dbReference type="CDD" id="cd00060">
    <property type="entry name" value="FHA"/>
    <property type="match status" value="1"/>
</dbReference>
<evidence type="ECO:0000256" key="1">
    <source>
        <dbReference type="ARBA" id="ARBA00004123"/>
    </source>
</evidence>
<dbReference type="InterPro" id="IPR003888">
    <property type="entry name" value="FYrich_N"/>
</dbReference>
<dbReference type="PANTHER" id="PTHR22715">
    <property type="entry name" value="TRANSFORMING GROWTH FACTOR BETA REGULATED GENE 1"/>
    <property type="match status" value="1"/>
</dbReference>
<dbReference type="Gene3D" id="3.30.160.360">
    <property type="match status" value="1"/>
</dbReference>
<dbReference type="Gene3D" id="1.10.10.60">
    <property type="entry name" value="Homeodomain-like"/>
    <property type="match status" value="1"/>
</dbReference>
<dbReference type="PROSITE" id="PS51543">
    <property type="entry name" value="FYRC"/>
    <property type="match status" value="1"/>
</dbReference>
<accession>A0A1R2BRM7</accession>
<dbReference type="InterPro" id="IPR040092">
    <property type="entry name" value="TBRG1"/>
</dbReference>